<keyword evidence="7" id="KW-0375">Hydrogen ion transport</keyword>
<evidence type="ECO:0000256" key="9">
    <source>
        <dbReference type="ARBA" id="ARBA00023065"/>
    </source>
</evidence>
<comment type="similarity">
    <text evidence="3">Belongs to the ATPase gamma chain family.</text>
</comment>
<evidence type="ECO:0000256" key="10">
    <source>
        <dbReference type="ARBA" id="ARBA00023078"/>
    </source>
</evidence>
<comment type="caution">
    <text evidence="18">The sequence shown here is derived from an EMBL/GenBank/DDBJ whole genome shotgun (WGS) entry which is preliminary data.</text>
</comment>
<comment type="function">
    <text evidence="1">Produces ATP from ADP in the presence of a proton gradient across the membrane. The gamma chain is believed to be important in regulating ATPase activity and the flow of protons through the CF(0) complex.</text>
</comment>
<evidence type="ECO:0000256" key="11">
    <source>
        <dbReference type="ARBA" id="ARBA00023136"/>
    </source>
</evidence>
<keyword evidence="14" id="KW-0066">ATP synthesis</keyword>
<dbReference type="Pfam" id="PF00231">
    <property type="entry name" value="ATP-synt"/>
    <property type="match status" value="1"/>
</dbReference>
<keyword evidence="12" id="KW-1015">Disulfide bond</keyword>
<evidence type="ECO:0000256" key="4">
    <source>
        <dbReference type="ARBA" id="ARBA00022448"/>
    </source>
</evidence>
<evidence type="ECO:0000256" key="12">
    <source>
        <dbReference type="ARBA" id="ARBA00023157"/>
    </source>
</evidence>
<accession>A0A5N6PZH0</accession>
<dbReference type="PRINTS" id="PR00126">
    <property type="entry name" value="ATPASEGAMMA"/>
</dbReference>
<dbReference type="Proteomes" id="UP000326396">
    <property type="component" value="Linkage Group LG10"/>
</dbReference>
<dbReference type="Gene3D" id="1.10.287.80">
    <property type="entry name" value="ATP synthase, gamma subunit, helix hairpin domain"/>
    <property type="match status" value="2"/>
</dbReference>
<evidence type="ECO:0000256" key="13">
    <source>
        <dbReference type="ARBA" id="ARBA00023196"/>
    </source>
</evidence>
<evidence type="ECO:0000256" key="6">
    <source>
        <dbReference type="ARBA" id="ARBA00022640"/>
    </source>
</evidence>
<evidence type="ECO:0000256" key="5">
    <source>
        <dbReference type="ARBA" id="ARBA00022528"/>
    </source>
</evidence>
<dbReference type="NCBIfam" id="TIGR01146">
    <property type="entry name" value="ATPsyn_F1gamma"/>
    <property type="match status" value="1"/>
</dbReference>
<name>A0A5N6PZH0_9ASTR</name>
<keyword evidence="9" id="KW-0406">Ion transport</keyword>
<dbReference type="GO" id="GO:0009535">
    <property type="term" value="C:chloroplast thylakoid membrane"/>
    <property type="evidence" value="ECO:0007669"/>
    <property type="project" value="UniProtKB-SubCell"/>
</dbReference>
<evidence type="ECO:0000313" key="19">
    <source>
        <dbReference type="Proteomes" id="UP000326396"/>
    </source>
</evidence>
<evidence type="ECO:0000256" key="8">
    <source>
        <dbReference type="ARBA" id="ARBA00022946"/>
    </source>
</evidence>
<dbReference type="Pfam" id="PF13966">
    <property type="entry name" value="zf-RVT"/>
    <property type="match status" value="1"/>
</dbReference>
<sequence length="706" mass="79933">MLLHSSQKKSSRYMVFYCKVGKSLDQSTCWKWRWKAPVLSQIEAHQWEKCLEMIAGTHQRPGKDTWSWLPDKLGNFSVSSMRSILQKSSSGSQLLAHDWLRWLPIQINIFCWRLVRNRLSTMKNLVVRGVLGSNHLCHLCKTLEEDLDHLLLSCEFANQNPKFKIMSSSNLTMWVSSKPSLDSSSPLSFRSFINPVQIPSSNPSNSNHSISKSSTTIHCNLRELRTRIDSVKNTQKITEAMKLVAAAKVRRAQEAVVNARPFSETLVEVLYSINEQLQTEDIDVPLTNVRPVKKVALVVVTGDRGLCGGFNNFILKKAEARIRELKTLGLDYVLISVGKKGNSYFLRRPYIPVDKFLDGSSLPTAKEAQAIADDVFSLFVSEEVDKVELLYTKFVSLVKSDPVIHTLLPLSPKGEICDVNGVCVDAAEDEFFRLTTKEGKLTVERDVIRAETVDFSPILQFEQDPVQILDALLPLYLNSQILRALQESLASELAARMTAMGNATDNASELKKNLSIVYNRQRQAKITGEILEIVAGLEGDDYKISPSPQIRGGNFYQCQRKWVGVTPCKIQFKRGQTIVSKRENDDERIKPMKLGLLGSSGAHRGTRWPIRSRIAVREGSQENLNPEIHRSTRKEYGSLSTLWKPLEATFELGELEELKEEDPLSLKITTFFLFLTKPMNQEFQELKKHHFRDSRCLEGSSYISHG</sequence>
<dbReference type="HAMAP" id="MF_00815">
    <property type="entry name" value="ATP_synth_gamma_bact"/>
    <property type="match status" value="1"/>
</dbReference>
<keyword evidence="10" id="KW-0793">Thylakoid</keyword>
<evidence type="ECO:0000256" key="15">
    <source>
        <dbReference type="ARBA" id="ARBA00031066"/>
    </source>
</evidence>
<evidence type="ECO:0000313" key="18">
    <source>
        <dbReference type="EMBL" id="KAD7117960.1"/>
    </source>
</evidence>
<keyword evidence="19" id="KW-1185">Reference proteome</keyword>
<gene>
    <name evidence="18" type="ORF">E3N88_05228</name>
</gene>
<dbReference type="SUPFAM" id="SSF52943">
    <property type="entry name" value="ATP synthase (F1-ATPase), gamma subunit"/>
    <property type="match status" value="1"/>
</dbReference>
<dbReference type="GO" id="GO:0046933">
    <property type="term" value="F:proton-transporting ATP synthase activity, rotational mechanism"/>
    <property type="evidence" value="ECO:0007669"/>
    <property type="project" value="InterPro"/>
</dbReference>
<dbReference type="NCBIfam" id="NF004145">
    <property type="entry name" value="PRK05621.1-2"/>
    <property type="match status" value="1"/>
</dbReference>
<dbReference type="PANTHER" id="PTHR11693">
    <property type="entry name" value="ATP SYNTHASE GAMMA CHAIN"/>
    <property type="match status" value="1"/>
</dbReference>
<dbReference type="FunFam" id="3.40.1380.10:FF:000004">
    <property type="entry name" value="ATP synthase gamma chain, chloroplastic"/>
    <property type="match status" value="1"/>
</dbReference>
<dbReference type="CDD" id="cd12151">
    <property type="entry name" value="F1-ATPase_gamma"/>
    <property type="match status" value="1"/>
</dbReference>
<feature type="domain" description="Reverse transcriptase zinc-binding" evidence="17">
    <location>
        <begin position="76"/>
        <end position="159"/>
    </location>
</feature>
<proteinExistence type="inferred from homology"/>
<comment type="subcellular location">
    <subcellularLocation>
        <location evidence="2">Plastid</location>
        <location evidence="2">Chloroplast thylakoid membrane</location>
        <topology evidence="2">Peripheral membrane protein</topology>
    </subcellularLocation>
</comment>
<dbReference type="OrthoDB" id="239812at2759"/>
<evidence type="ECO:0000256" key="2">
    <source>
        <dbReference type="ARBA" id="ARBA00004525"/>
    </source>
</evidence>
<keyword evidence="6" id="KW-0934">Plastid</keyword>
<evidence type="ECO:0000256" key="1">
    <source>
        <dbReference type="ARBA" id="ARBA00003456"/>
    </source>
</evidence>
<dbReference type="FunFam" id="1.10.287.80:FF:000004">
    <property type="entry name" value="ATP synthase gamma chain, chloroplastic"/>
    <property type="match status" value="1"/>
</dbReference>
<keyword evidence="5" id="KW-0150">Chloroplast</keyword>
<dbReference type="GO" id="GO:0045259">
    <property type="term" value="C:proton-transporting ATP synthase complex"/>
    <property type="evidence" value="ECO:0007669"/>
    <property type="project" value="UniProtKB-KW"/>
</dbReference>
<keyword evidence="8" id="KW-0809">Transit peptide</keyword>
<reference evidence="18 19" key="1">
    <citation type="submission" date="2019-05" db="EMBL/GenBank/DDBJ databases">
        <title>Mikania micrantha, genome provides insights into the molecular mechanism of rapid growth.</title>
        <authorList>
            <person name="Liu B."/>
        </authorList>
    </citation>
    <scope>NUCLEOTIDE SEQUENCE [LARGE SCALE GENOMIC DNA]</scope>
    <source>
        <strain evidence="18">NLD-2019</strain>
        <tissue evidence="18">Leaf</tissue>
    </source>
</reference>
<evidence type="ECO:0000256" key="16">
    <source>
        <dbReference type="ARBA" id="ARBA00038805"/>
    </source>
</evidence>
<comment type="subunit">
    <text evidence="16">F-type ATPases have 2 components, CF(1) - the catalytic core - and CF(0) - the membrane proton channel. CF(1) has five subunits: alpha(3), beta(3), gamma(1), delta(1), epsilon(1). CF(0) has four main subunits: a, b, b' and c.</text>
</comment>
<dbReference type="AlphaFoldDB" id="A0A5N6PZH0"/>
<protein>
    <recommendedName>
        <fullName evidence="15">F-ATPase gamma subunit</fullName>
    </recommendedName>
</protein>
<evidence type="ECO:0000256" key="7">
    <source>
        <dbReference type="ARBA" id="ARBA00022781"/>
    </source>
</evidence>
<evidence type="ECO:0000259" key="17">
    <source>
        <dbReference type="Pfam" id="PF13966"/>
    </source>
</evidence>
<keyword evidence="11" id="KW-0472">Membrane</keyword>
<dbReference type="Gene3D" id="3.40.1380.10">
    <property type="match status" value="1"/>
</dbReference>
<dbReference type="InterPro" id="IPR035968">
    <property type="entry name" value="ATP_synth_F1_ATPase_gsu"/>
</dbReference>
<dbReference type="FunFam" id="1.10.287.80:FF:000003">
    <property type="entry name" value="ATP synthase gamma chain, chloroplastic"/>
    <property type="match status" value="1"/>
</dbReference>
<dbReference type="PANTHER" id="PTHR11693:SF41">
    <property type="entry name" value="ATP SYNTHASE GAMMA CHAIN, CHLOROPLASTIC"/>
    <property type="match status" value="1"/>
</dbReference>
<dbReference type="InterPro" id="IPR000131">
    <property type="entry name" value="ATP_synth_F1_gsu"/>
</dbReference>
<organism evidence="18 19">
    <name type="scientific">Mikania micrantha</name>
    <name type="common">bitter vine</name>
    <dbReference type="NCBI Taxonomy" id="192012"/>
    <lineage>
        <taxon>Eukaryota</taxon>
        <taxon>Viridiplantae</taxon>
        <taxon>Streptophyta</taxon>
        <taxon>Embryophyta</taxon>
        <taxon>Tracheophyta</taxon>
        <taxon>Spermatophyta</taxon>
        <taxon>Magnoliopsida</taxon>
        <taxon>eudicotyledons</taxon>
        <taxon>Gunneridae</taxon>
        <taxon>Pentapetalae</taxon>
        <taxon>asterids</taxon>
        <taxon>campanulids</taxon>
        <taxon>Asterales</taxon>
        <taxon>Asteraceae</taxon>
        <taxon>Asteroideae</taxon>
        <taxon>Heliantheae alliance</taxon>
        <taxon>Eupatorieae</taxon>
        <taxon>Mikania</taxon>
    </lineage>
</organism>
<evidence type="ECO:0000256" key="14">
    <source>
        <dbReference type="ARBA" id="ARBA00023310"/>
    </source>
</evidence>
<dbReference type="EMBL" id="SZYD01000002">
    <property type="protein sequence ID" value="KAD7117960.1"/>
    <property type="molecule type" value="Genomic_DNA"/>
</dbReference>
<evidence type="ECO:0000256" key="3">
    <source>
        <dbReference type="ARBA" id="ARBA00007681"/>
    </source>
</evidence>
<dbReference type="InterPro" id="IPR026960">
    <property type="entry name" value="RVT-Znf"/>
</dbReference>
<dbReference type="GO" id="GO:0030234">
    <property type="term" value="F:enzyme regulator activity"/>
    <property type="evidence" value="ECO:0007669"/>
    <property type="project" value="UniProtKB-ARBA"/>
</dbReference>
<keyword evidence="4" id="KW-0813">Transport</keyword>
<keyword evidence="13" id="KW-0139">CF(1)</keyword>